<dbReference type="InterPro" id="IPR029063">
    <property type="entry name" value="SAM-dependent_MTases_sf"/>
</dbReference>
<dbReference type="AlphaFoldDB" id="D3P8S3"/>
<sequence>MGISKFDKNAFTYDLKPMHVERAKAVADDIKSSIRINKDWHIADFGCGTGLLGFNFIEDVKQITMIDVSQNMLDILKEKINSLNITNMKILKMDVFNTNNLPIERFDLIVTLMTFHHIQDIRLGLIKLKSMLKNDGFLALADLDEEDGSYHQDGDTVHNGINQEELKQFASEIGLRFKTSNIPYVIRKTIDNTQREYPVFLHIYQK</sequence>
<dbReference type="EMBL" id="AP011529">
    <property type="protein sequence ID" value="BAI81113.1"/>
    <property type="molecule type" value="Genomic_DNA"/>
</dbReference>
<dbReference type="KEGG" id="ddf:DEFDS_1657"/>
<dbReference type="GO" id="GO:0008168">
    <property type="term" value="F:methyltransferase activity"/>
    <property type="evidence" value="ECO:0007669"/>
    <property type="project" value="UniProtKB-KW"/>
</dbReference>
<dbReference type="PANTHER" id="PTHR43861">
    <property type="entry name" value="TRANS-ACONITATE 2-METHYLTRANSFERASE-RELATED"/>
    <property type="match status" value="1"/>
</dbReference>
<evidence type="ECO:0000313" key="4">
    <source>
        <dbReference type="Proteomes" id="UP000001520"/>
    </source>
</evidence>
<name>D3P8S3_DEFDS</name>
<evidence type="ECO:0000259" key="2">
    <source>
        <dbReference type="Pfam" id="PF08242"/>
    </source>
</evidence>
<keyword evidence="3" id="KW-0489">Methyltransferase</keyword>
<dbReference type="Proteomes" id="UP000001520">
    <property type="component" value="Chromosome"/>
</dbReference>
<dbReference type="CDD" id="cd02440">
    <property type="entry name" value="AdoMet_MTases"/>
    <property type="match status" value="1"/>
</dbReference>
<proteinExistence type="predicted"/>
<dbReference type="eggNOG" id="COG0500">
    <property type="taxonomic scope" value="Bacteria"/>
</dbReference>
<dbReference type="Pfam" id="PF08242">
    <property type="entry name" value="Methyltransf_12"/>
    <property type="match status" value="1"/>
</dbReference>
<evidence type="ECO:0000256" key="1">
    <source>
        <dbReference type="ARBA" id="ARBA00022679"/>
    </source>
</evidence>
<dbReference type="PANTHER" id="PTHR43861:SF3">
    <property type="entry name" value="PUTATIVE (AFU_ORTHOLOGUE AFUA_2G14390)-RELATED"/>
    <property type="match status" value="1"/>
</dbReference>
<evidence type="ECO:0000313" key="3">
    <source>
        <dbReference type="EMBL" id="BAI81113.1"/>
    </source>
</evidence>
<accession>D3P8S3</accession>
<reference evidence="3 4" key="1">
    <citation type="journal article" date="2010" name="DNA Res.">
        <title>Bacterial lifestyle in a deep-sea hydrothermal vent chimney revealed by the genome sequence of the thermophilic bacterium Deferribacter desulfuricans SSM1.</title>
        <authorList>
            <person name="Takaki Y."/>
            <person name="Shimamura S."/>
            <person name="Nakagawa S."/>
            <person name="Fukuhara Y."/>
            <person name="Horikawa H."/>
            <person name="Ankai A."/>
            <person name="Harada T."/>
            <person name="Hosoyama A."/>
            <person name="Oguchi A."/>
            <person name="Fukui S."/>
            <person name="Fujita N."/>
            <person name="Takami H."/>
            <person name="Takai K."/>
        </authorList>
    </citation>
    <scope>NUCLEOTIDE SEQUENCE [LARGE SCALE GENOMIC DNA]</scope>
    <source>
        <strain evidence="4">DSM 14783 / JCM 11476 / NBRC 101012 / SSM1</strain>
    </source>
</reference>
<dbReference type="Gene3D" id="3.40.50.150">
    <property type="entry name" value="Vaccinia Virus protein VP39"/>
    <property type="match status" value="1"/>
</dbReference>
<dbReference type="SUPFAM" id="SSF53335">
    <property type="entry name" value="S-adenosyl-L-methionine-dependent methyltransferases"/>
    <property type="match status" value="1"/>
</dbReference>
<dbReference type="STRING" id="639282.DEFDS_1657"/>
<feature type="domain" description="Methyltransferase type 12" evidence="2">
    <location>
        <begin position="44"/>
        <end position="138"/>
    </location>
</feature>
<protein>
    <submittedName>
        <fullName evidence="3">S-adenosylmethionine-dependent methyltransferase</fullName>
    </submittedName>
</protein>
<keyword evidence="1 3" id="KW-0808">Transferase</keyword>
<dbReference type="HOGENOM" id="CLU_037990_1_2_0"/>
<dbReference type="InterPro" id="IPR013217">
    <property type="entry name" value="Methyltransf_12"/>
</dbReference>
<organism evidence="3 4">
    <name type="scientific">Deferribacter desulfuricans (strain DSM 14783 / JCM 11476 / NBRC 101012 / SSM1)</name>
    <dbReference type="NCBI Taxonomy" id="639282"/>
    <lineage>
        <taxon>Bacteria</taxon>
        <taxon>Pseudomonadati</taxon>
        <taxon>Deferribacterota</taxon>
        <taxon>Deferribacteres</taxon>
        <taxon>Deferribacterales</taxon>
        <taxon>Deferribacteraceae</taxon>
        <taxon>Deferribacter</taxon>
    </lineage>
</organism>
<dbReference type="GO" id="GO:0032259">
    <property type="term" value="P:methylation"/>
    <property type="evidence" value="ECO:0007669"/>
    <property type="project" value="UniProtKB-KW"/>
</dbReference>
<keyword evidence="4" id="KW-1185">Reference proteome</keyword>
<dbReference type="RefSeq" id="WP_013008359.1">
    <property type="nucleotide sequence ID" value="NC_013939.1"/>
</dbReference>
<gene>
    <name evidence="3" type="ordered locus">DEFDS_1657</name>
</gene>